<protein>
    <submittedName>
        <fullName evidence="2">Hypp7190 protein</fullName>
    </submittedName>
</protein>
<dbReference type="EMBL" id="OV696698">
    <property type="protein sequence ID" value="CAH1243999.1"/>
    <property type="molecule type" value="Genomic_DNA"/>
</dbReference>
<evidence type="ECO:0000256" key="1">
    <source>
        <dbReference type="SAM" id="SignalP"/>
    </source>
</evidence>
<evidence type="ECO:0000313" key="2">
    <source>
        <dbReference type="EMBL" id="CAH1243999.1"/>
    </source>
</evidence>
<sequence length="68" mass="7720">MRLPVPLGLVILVTWGQTWSLPDDMWGKVRPVRSYPARTLLGACVHDRLPELFKPACCENTLPRTPHL</sequence>
<accession>A0A8J9YY94</accession>
<proteinExistence type="predicted"/>
<keyword evidence="1" id="KW-0732">Signal</keyword>
<feature type="signal peptide" evidence="1">
    <location>
        <begin position="1"/>
        <end position="20"/>
    </location>
</feature>
<dbReference type="AlphaFoldDB" id="A0A8J9YY94"/>
<reference evidence="2" key="1">
    <citation type="submission" date="2022-01" db="EMBL/GenBank/DDBJ databases">
        <authorList>
            <person name="Braso-Vives M."/>
        </authorList>
    </citation>
    <scope>NUCLEOTIDE SEQUENCE</scope>
</reference>
<dbReference type="Proteomes" id="UP000838412">
    <property type="component" value="Chromosome 13"/>
</dbReference>
<gene>
    <name evidence="2" type="primary">Hypp7190</name>
    <name evidence="2" type="ORF">BLAG_LOCUS6755</name>
</gene>
<feature type="chain" id="PRO_5035430015" evidence="1">
    <location>
        <begin position="21"/>
        <end position="68"/>
    </location>
</feature>
<evidence type="ECO:0000313" key="3">
    <source>
        <dbReference type="Proteomes" id="UP000838412"/>
    </source>
</evidence>
<keyword evidence="3" id="KW-1185">Reference proteome</keyword>
<name>A0A8J9YY94_BRALA</name>
<organism evidence="2 3">
    <name type="scientific">Branchiostoma lanceolatum</name>
    <name type="common">Common lancelet</name>
    <name type="synonym">Amphioxus lanceolatum</name>
    <dbReference type="NCBI Taxonomy" id="7740"/>
    <lineage>
        <taxon>Eukaryota</taxon>
        <taxon>Metazoa</taxon>
        <taxon>Chordata</taxon>
        <taxon>Cephalochordata</taxon>
        <taxon>Leptocardii</taxon>
        <taxon>Amphioxiformes</taxon>
        <taxon>Branchiostomatidae</taxon>
        <taxon>Branchiostoma</taxon>
    </lineage>
</organism>